<keyword evidence="1" id="KW-0812">Transmembrane</keyword>
<accession>A0A642UJV0</accession>
<protein>
    <recommendedName>
        <fullName evidence="4">HIG1 domain-containing protein</fullName>
    </recommendedName>
</protein>
<name>A0A642UJV0_DIURU</name>
<evidence type="ECO:0000313" key="2">
    <source>
        <dbReference type="EMBL" id="KAA8900415.1"/>
    </source>
</evidence>
<dbReference type="GeneID" id="54782489"/>
<dbReference type="OrthoDB" id="1915122at2759"/>
<sequence length="182" mass="20377">MKILDKEEREAHIQHITAEGAKGLVYGAIVSAGIFTYAKYKYPAKFRSWNASIKTALVIIPTIGIAAFWADQGSWEFDKRMHHRGEERQRTLDEYRRWNRIGPVEKVMSSIDDHSVQVFVGALALGAFAWKNTKGARLNSVPPKVWAQGAVAALGLGGLLLGNHKLVQQKRQHEKSIEVTTK</sequence>
<feature type="transmembrane region" description="Helical" evidence="1">
    <location>
        <begin position="52"/>
        <end position="70"/>
    </location>
</feature>
<keyword evidence="1" id="KW-0472">Membrane</keyword>
<gene>
    <name evidence="2" type="ORF">DIURU_003838</name>
</gene>
<reference evidence="2 3" key="1">
    <citation type="submission" date="2019-07" db="EMBL/GenBank/DDBJ databases">
        <title>Genome assembly of two rare yeast pathogens: Diutina rugosa and Trichomonascus ciferrii.</title>
        <authorList>
            <person name="Mixao V."/>
            <person name="Saus E."/>
            <person name="Hansen A."/>
            <person name="Lass-Flor C."/>
            <person name="Gabaldon T."/>
        </authorList>
    </citation>
    <scope>NUCLEOTIDE SEQUENCE [LARGE SCALE GENOMIC DNA]</scope>
    <source>
        <strain evidence="2 3">CBS 613</strain>
    </source>
</reference>
<organism evidence="2 3">
    <name type="scientific">Diutina rugosa</name>
    <name type="common">Yeast</name>
    <name type="synonym">Candida rugosa</name>
    <dbReference type="NCBI Taxonomy" id="5481"/>
    <lineage>
        <taxon>Eukaryota</taxon>
        <taxon>Fungi</taxon>
        <taxon>Dikarya</taxon>
        <taxon>Ascomycota</taxon>
        <taxon>Saccharomycotina</taxon>
        <taxon>Pichiomycetes</taxon>
        <taxon>Debaryomycetaceae</taxon>
        <taxon>Diutina</taxon>
    </lineage>
</organism>
<dbReference type="AlphaFoldDB" id="A0A642UJV0"/>
<feature type="transmembrane region" description="Helical" evidence="1">
    <location>
        <begin position="145"/>
        <end position="162"/>
    </location>
</feature>
<evidence type="ECO:0008006" key="4">
    <source>
        <dbReference type="Google" id="ProtNLM"/>
    </source>
</evidence>
<evidence type="ECO:0000256" key="1">
    <source>
        <dbReference type="SAM" id="Phobius"/>
    </source>
</evidence>
<dbReference type="RefSeq" id="XP_034011415.1">
    <property type="nucleotide sequence ID" value="XM_034156644.1"/>
</dbReference>
<dbReference type="EMBL" id="SWFT01000112">
    <property type="protein sequence ID" value="KAA8900415.1"/>
    <property type="molecule type" value="Genomic_DNA"/>
</dbReference>
<keyword evidence="1" id="KW-1133">Transmembrane helix</keyword>
<proteinExistence type="predicted"/>
<dbReference type="Proteomes" id="UP000449547">
    <property type="component" value="Unassembled WGS sequence"/>
</dbReference>
<comment type="caution">
    <text evidence="2">The sequence shown here is derived from an EMBL/GenBank/DDBJ whole genome shotgun (WGS) entry which is preliminary data.</text>
</comment>
<dbReference type="VEuPathDB" id="FungiDB:DIURU_003838"/>
<evidence type="ECO:0000313" key="3">
    <source>
        <dbReference type="Proteomes" id="UP000449547"/>
    </source>
</evidence>
<keyword evidence="3" id="KW-1185">Reference proteome</keyword>